<name>A0A8B5VV52_ENTAV</name>
<accession>A0A8B5VV52</accession>
<dbReference type="RefSeq" id="WP_049219916.1">
    <property type="nucleotide sequence ID" value="NZ_CABHNH010000034.1"/>
</dbReference>
<dbReference type="EMBL" id="PDXQ01000002">
    <property type="protein sequence ID" value="TRZ28324.1"/>
    <property type="molecule type" value="Genomic_DNA"/>
</dbReference>
<protein>
    <submittedName>
        <fullName evidence="1">Type III secretion system protein PrgE</fullName>
    </submittedName>
</protein>
<gene>
    <name evidence="1" type="ORF">AUF17_16495</name>
</gene>
<dbReference type="Proteomes" id="UP000316316">
    <property type="component" value="Unassembled WGS sequence"/>
</dbReference>
<comment type="caution">
    <text evidence="1">The sequence shown here is derived from an EMBL/GenBank/DDBJ whole genome shotgun (WGS) entry which is preliminary data.</text>
</comment>
<reference evidence="1 2" key="1">
    <citation type="submission" date="2017-10" db="EMBL/GenBank/DDBJ databases">
        <title>FDA dAtabase for Regulatory Grade micrObial Sequences (FDA-ARGOS): Supporting development and validation of Infectious Disease Dx tests.</title>
        <authorList>
            <person name="Campos J."/>
            <person name="Goldberg B."/>
            <person name="Tallon L.J."/>
            <person name="Sadzewicz L."/>
            <person name="Sengamalay N."/>
            <person name="Ott S."/>
            <person name="Godinez A."/>
            <person name="Nagaraj S."/>
            <person name="Vyas G."/>
            <person name="Aluvathingal J."/>
            <person name="Nadendla S."/>
            <person name="Geyer C."/>
            <person name="Nandy P."/>
            <person name="Hobson J."/>
            <person name="Sichtig H."/>
        </authorList>
    </citation>
    <scope>NUCLEOTIDE SEQUENCE [LARGE SCALE GENOMIC DNA]</scope>
    <source>
        <strain evidence="1 2">FDAARGOS_185</strain>
    </source>
</reference>
<dbReference type="AlphaFoldDB" id="A0A8B5VV52"/>
<organism evidence="1 2">
    <name type="scientific">Enterococcus avium</name>
    <name type="common">Streptococcus avium</name>
    <dbReference type="NCBI Taxonomy" id="33945"/>
    <lineage>
        <taxon>Bacteria</taxon>
        <taxon>Bacillati</taxon>
        <taxon>Bacillota</taxon>
        <taxon>Bacilli</taxon>
        <taxon>Lactobacillales</taxon>
        <taxon>Enterococcaceae</taxon>
        <taxon>Enterococcus</taxon>
    </lineage>
</organism>
<proteinExistence type="predicted"/>
<evidence type="ECO:0000313" key="2">
    <source>
        <dbReference type="Proteomes" id="UP000316316"/>
    </source>
</evidence>
<evidence type="ECO:0000313" key="1">
    <source>
        <dbReference type="EMBL" id="TRZ28324.1"/>
    </source>
</evidence>
<sequence length="139" mass="15926">MKYKKPDKNREEKIPFAPGIHEAVIEKVVMQKSKKGADMFMIFVSGTKGESSLSFLTFGNDFAEENLGYILSSIEDNGYEIPDIDFDYNKETADFLTGKEVYIKVKEGEYNGEIQYSIDRFLSQEEYDTIIDTEELSAE</sequence>